<keyword evidence="2" id="KW-1185">Reference proteome</keyword>
<dbReference type="EMBL" id="CM046509">
    <property type="protein sequence ID" value="KAI8663739.1"/>
    <property type="molecule type" value="Genomic_DNA"/>
</dbReference>
<evidence type="ECO:0000313" key="2">
    <source>
        <dbReference type="Proteomes" id="UP001065298"/>
    </source>
</evidence>
<accession>A0ACC0QSG7</accession>
<proteinExistence type="predicted"/>
<reference evidence="1" key="1">
    <citation type="submission" date="2022-06" db="EMBL/GenBank/DDBJ databases">
        <title>Fusarium solani species complex genomes reveal bases of compartmentalisation and animal pathogenesis.</title>
        <authorList>
            <person name="Tsai I.J."/>
        </authorList>
    </citation>
    <scope>NUCLEOTIDE SEQUENCE</scope>
    <source>
        <strain evidence="1">Fu6.1</strain>
    </source>
</reference>
<gene>
    <name evidence="1" type="ORF">NCS57_00976000</name>
</gene>
<evidence type="ECO:0000313" key="1">
    <source>
        <dbReference type="EMBL" id="KAI8663739.1"/>
    </source>
</evidence>
<dbReference type="Proteomes" id="UP001065298">
    <property type="component" value="Chromosome 7"/>
</dbReference>
<protein>
    <submittedName>
        <fullName evidence="1">Uncharacterized protein</fullName>
    </submittedName>
</protein>
<sequence>MGRRSKPDSKHHEPAQGQAAQPSPMGSAMSYSPMSYSQMPSSPMQYNSMMQTPLYPPPSAPAGLVDYSQELWKMPEITPSWGGASMQPVQPYLNQSVPAEMPTEPWRPQQYSPTYCITCEKQFVPNSVSLLYCSRCCQGLGQGIQVRKTQSSSSEIPSFSTAAPGANADTSPNASSNSALESHNTHPPSSPSAVHSRRLENIRRLAPWGPESTPTRMPEDPLDTNYVLPTTKDHQFGFQPDDRKEPKATKKLEGDKQKESHGSRPSLKAQLSHRFEKFGSTQMRPPSHDDSDADTTCSVDSAWDGSMEPSKQHFVQQLVQDVKSHLGSTCSKSMAVDYLSNAVKEFACRLQDESLSACGLEAGAIIKRHREQIVQLLVSAPSEIASSRTDQELLGDDGLPGPKQSSKPSDAILDWVSGVQPESTTEMSPSAQYMEPVQQSDAYRWLLTKILQHDRLSFGDEYGAARIGKTIRRELRVRGYPLKSRVWLRPSMVTMIFNLNWNPVRFFRNLRTNIPYKEALPKILCLVGSWDEAQALTVADYMNQTWPESGQSLITLLQELVSLPEGQECSYETPQPLEGQRQRGLKSLSAIIHPESSFSLTAIGGLHFVSEIGEQLSWLASALRPSITHGRVMSYIPRVRDIRLLPQTREPGTRNRIASCEIRFEFAGTADPSLEPGLCWGNLFCGPVLVKGFPILKRSIPKTGLEMSLAEISTIISSTQVVRWDQRIIMKGFNMLAVATLAAADIIVWHLLISSEADERISYVDPRLDELDSGNLEGISLRMLETKRHVVGWCAAATDLCGGSLANHDVKSSGLQKPPGSIVIDKLYLEAGADVVGGLSMKINSKEQPFWLQRGKDYPSLLKWIGVQPIAFHDVSSRRTWLVDGASALLHLVRISLHLDENDPDSTYDWVFDPTQLKDKWDGVTGRQAALMTLKSWDNLDLNIYIVDKRRGPTGVPEVQYATFGSRVREVLHSIELLIDRQSKTASQEGIRISQSLDPRREIVGFDVLDVVTPLGPILPRVQHLKSWGHGWIDFMPSIGVTTIFGNGFGDLIRPDQPLSLCQGWKSLPEGKDYMAASISTLRMLYEKRLLRMDPGLKEGEMVKKIVWASFSHPFRPCNCLTECIKAAATTNDETQDCHDPVQFFVKKSWPRTVPHGMTPVRLTDLDEKGAVVFGHLPMLSRKSEGKATARQRDEDVEASSSSADGRLQAPLTNSATSESVGSTGITVPSSSISSPREEQKEDKSTDGSAKGAGAKRRRWIFFRK</sequence>
<comment type="caution">
    <text evidence="1">The sequence shown here is derived from an EMBL/GenBank/DDBJ whole genome shotgun (WGS) entry which is preliminary data.</text>
</comment>
<organism evidence="1 2">
    <name type="scientific">Fusarium keratoplasticum</name>
    <dbReference type="NCBI Taxonomy" id="1328300"/>
    <lineage>
        <taxon>Eukaryota</taxon>
        <taxon>Fungi</taxon>
        <taxon>Dikarya</taxon>
        <taxon>Ascomycota</taxon>
        <taxon>Pezizomycotina</taxon>
        <taxon>Sordariomycetes</taxon>
        <taxon>Hypocreomycetidae</taxon>
        <taxon>Hypocreales</taxon>
        <taxon>Nectriaceae</taxon>
        <taxon>Fusarium</taxon>
        <taxon>Fusarium solani species complex</taxon>
    </lineage>
</organism>
<name>A0ACC0QSG7_9HYPO</name>